<keyword evidence="2" id="KW-0186">Copper</keyword>
<dbReference type="SUPFAM" id="SSF52833">
    <property type="entry name" value="Thioredoxin-like"/>
    <property type="match status" value="1"/>
</dbReference>
<gene>
    <name evidence="4" type="ORF">CUN48_02195</name>
</gene>
<evidence type="ECO:0000256" key="1">
    <source>
        <dbReference type="ARBA" id="ARBA00010996"/>
    </source>
</evidence>
<dbReference type="Proteomes" id="UP000230790">
    <property type="component" value="Unassembled WGS sequence"/>
</dbReference>
<dbReference type="Pfam" id="PF02630">
    <property type="entry name" value="SCO1-SenC"/>
    <property type="match status" value="1"/>
</dbReference>
<organism evidence="4 5">
    <name type="scientific">Candidatus Thermofonsia Clade 3 bacterium</name>
    <dbReference type="NCBI Taxonomy" id="2364212"/>
    <lineage>
        <taxon>Bacteria</taxon>
        <taxon>Bacillati</taxon>
        <taxon>Chloroflexota</taxon>
        <taxon>Candidatus Thermofontia</taxon>
        <taxon>Candidatus Thermofonsia Clade 3</taxon>
    </lineage>
</organism>
<keyword evidence="3" id="KW-1015">Disulfide bond</keyword>
<evidence type="ECO:0008006" key="6">
    <source>
        <dbReference type="Google" id="ProtNLM"/>
    </source>
</evidence>
<protein>
    <recommendedName>
        <fullName evidence="6">Thioredoxin domain-containing protein</fullName>
    </recommendedName>
</protein>
<comment type="similarity">
    <text evidence="1">Belongs to the SCO1/2 family.</text>
</comment>
<dbReference type="PANTHER" id="PTHR12151:SF25">
    <property type="entry name" value="LINALOOL DEHYDRATASE_ISOMERASE DOMAIN-CONTAINING PROTEIN"/>
    <property type="match status" value="1"/>
</dbReference>
<dbReference type="AlphaFoldDB" id="A0A2M8QFU0"/>
<dbReference type="EMBL" id="PGTN01000008">
    <property type="protein sequence ID" value="PJF48685.1"/>
    <property type="molecule type" value="Genomic_DNA"/>
</dbReference>
<dbReference type="InterPro" id="IPR003782">
    <property type="entry name" value="SCO1/SenC"/>
</dbReference>
<dbReference type="Gene3D" id="3.40.30.10">
    <property type="entry name" value="Glutaredoxin"/>
    <property type="match status" value="1"/>
</dbReference>
<feature type="disulfide bond" description="Redox-active" evidence="3">
    <location>
        <begin position="113"/>
        <end position="117"/>
    </location>
</feature>
<name>A0A2M8QFU0_9CHLR</name>
<dbReference type="InterPro" id="IPR036249">
    <property type="entry name" value="Thioredoxin-like_sf"/>
</dbReference>
<dbReference type="GO" id="GO:0046872">
    <property type="term" value="F:metal ion binding"/>
    <property type="evidence" value="ECO:0007669"/>
    <property type="project" value="UniProtKB-KW"/>
</dbReference>
<comment type="caution">
    <text evidence="4">The sequence shown here is derived from an EMBL/GenBank/DDBJ whole genome shotgun (WGS) entry which is preliminary data.</text>
</comment>
<feature type="binding site" evidence="2">
    <location>
        <position position="113"/>
    </location>
    <ligand>
        <name>Cu cation</name>
        <dbReference type="ChEBI" id="CHEBI:23378"/>
    </ligand>
</feature>
<proteinExistence type="inferred from homology"/>
<evidence type="ECO:0000313" key="4">
    <source>
        <dbReference type="EMBL" id="PJF48685.1"/>
    </source>
</evidence>
<dbReference type="CDD" id="cd02968">
    <property type="entry name" value="SCO"/>
    <property type="match status" value="1"/>
</dbReference>
<keyword evidence="2" id="KW-0479">Metal-binding</keyword>
<evidence type="ECO:0000313" key="5">
    <source>
        <dbReference type="Proteomes" id="UP000230790"/>
    </source>
</evidence>
<accession>A0A2M8QFU0</accession>
<evidence type="ECO:0000256" key="2">
    <source>
        <dbReference type="PIRSR" id="PIRSR603782-1"/>
    </source>
</evidence>
<dbReference type="PANTHER" id="PTHR12151">
    <property type="entry name" value="ELECTRON TRANSPORT PROTIN SCO1/SENC FAMILY MEMBER"/>
    <property type="match status" value="1"/>
</dbReference>
<reference evidence="4 5" key="1">
    <citation type="submission" date="2017-11" db="EMBL/GenBank/DDBJ databases">
        <title>Evolution of Phototrophy in the Chloroflexi Phylum Driven by Horizontal Gene Transfer.</title>
        <authorList>
            <person name="Ward L.M."/>
            <person name="Hemp J."/>
            <person name="Shih P.M."/>
            <person name="Mcglynn S.E."/>
            <person name="Fischer W."/>
        </authorList>
    </citation>
    <scope>NUCLEOTIDE SEQUENCE [LARGE SCALE GENOMIC DNA]</scope>
    <source>
        <strain evidence="4">JP3_7</strain>
    </source>
</reference>
<sequence>MRHLPLHMTQPKPIGYAFLAALLCAGMVAGAPFAGRWARLGIARTRMHLRMAWRAIAPLAMPQYTDAPLQRAIHIRAPSQPPNVTFVNGHLDPFTLDELRGYGVLLFFGTLDCDGLCTHVLKQFTRVKAALGAQAARVRFVMIGVDVGRDRPHSLLRLVRSYDPDFMALTADAQTVLPFAHKHGVTILRSPHHAGGALVPLIPYIIYLNPQGLWTMCFPLGMPAEEIADEIIYSLGL</sequence>
<evidence type="ECO:0000256" key="3">
    <source>
        <dbReference type="PIRSR" id="PIRSR603782-2"/>
    </source>
</evidence>
<feature type="binding site" evidence="2">
    <location>
        <position position="117"/>
    </location>
    <ligand>
        <name>Cu cation</name>
        <dbReference type="ChEBI" id="CHEBI:23378"/>
    </ligand>
</feature>